<comment type="caution">
    <text evidence="1">The sequence shown here is derived from an EMBL/GenBank/DDBJ whole genome shotgun (WGS) entry which is preliminary data.</text>
</comment>
<accession>A0ABW5WSE2</accession>
<organism evidence="1 2">
    <name type="scientific">Corticicoccus populi</name>
    <dbReference type="NCBI Taxonomy" id="1812821"/>
    <lineage>
        <taxon>Bacteria</taxon>
        <taxon>Bacillati</taxon>
        <taxon>Bacillota</taxon>
        <taxon>Bacilli</taxon>
        <taxon>Bacillales</taxon>
        <taxon>Staphylococcaceae</taxon>
        <taxon>Corticicoccus</taxon>
    </lineage>
</organism>
<evidence type="ECO:0000313" key="1">
    <source>
        <dbReference type="EMBL" id="MFD2829234.1"/>
    </source>
</evidence>
<dbReference type="RefSeq" id="WP_377771056.1">
    <property type="nucleotide sequence ID" value="NZ_JBHUOQ010000001.1"/>
</dbReference>
<protein>
    <recommendedName>
        <fullName evidence="3">DUF3168 domain-containing protein</fullName>
    </recommendedName>
</protein>
<proteinExistence type="predicted"/>
<sequence>MTVEVYTEDWLEILRTNLVENLTELVDENRIYKFSVPDELSDEQLSPCIRINLADFSPNNWAGNEVIGYHVEFLIDIWHENHTKVFIIGQHVQQILREMSFRQSSPTFDEDEDTKMYRDSRMYEGNILIK</sequence>
<gene>
    <name evidence="1" type="ORF">ACFSX4_02065</name>
</gene>
<dbReference type="Proteomes" id="UP001597519">
    <property type="component" value="Unassembled WGS sequence"/>
</dbReference>
<evidence type="ECO:0000313" key="2">
    <source>
        <dbReference type="Proteomes" id="UP001597519"/>
    </source>
</evidence>
<reference evidence="2" key="1">
    <citation type="journal article" date="2019" name="Int. J. Syst. Evol. Microbiol.">
        <title>The Global Catalogue of Microorganisms (GCM) 10K type strain sequencing project: providing services to taxonomists for standard genome sequencing and annotation.</title>
        <authorList>
            <consortium name="The Broad Institute Genomics Platform"/>
            <consortium name="The Broad Institute Genome Sequencing Center for Infectious Disease"/>
            <person name="Wu L."/>
            <person name="Ma J."/>
        </authorList>
    </citation>
    <scope>NUCLEOTIDE SEQUENCE [LARGE SCALE GENOMIC DNA]</scope>
    <source>
        <strain evidence="2">KCTC 33575</strain>
    </source>
</reference>
<name>A0ABW5WSE2_9STAP</name>
<dbReference type="EMBL" id="JBHUOQ010000001">
    <property type="protein sequence ID" value="MFD2829234.1"/>
    <property type="molecule type" value="Genomic_DNA"/>
</dbReference>
<keyword evidence="2" id="KW-1185">Reference proteome</keyword>
<evidence type="ECO:0008006" key="3">
    <source>
        <dbReference type="Google" id="ProtNLM"/>
    </source>
</evidence>